<dbReference type="AlphaFoldDB" id="A0A843T7L3"/>
<accession>A0A843T7L3</accession>
<dbReference type="EMBL" id="NMUH01000007">
    <property type="protein sequence ID" value="MQL68078.1"/>
    <property type="molecule type" value="Genomic_DNA"/>
</dbReference>
<evidence type="ECO:0000313" key="2">
    <source>
        <dbReference type="Proteomes" id="UP000652761"/>
    </source>
</evidence>
<organism evidence="1 2">
    <name type="scientific">Colocasia esculenta</name>
    <name type="common">Wild taro</name>
    <name type="synonym">Arum esculentum</name>
    <dbReference type="NCBI Taxonomy" id="4460"/>
    <lineage>
        <taxon>Eukaryota</taxon>
        <taxon>Viridiplantae</taxon>
        <taxon>Streptophyta</taxon>
        <taxon>Embryophyta</taxon>
        <taxon>Tracheophyta</taxon>
        <taxon>Spermatophyta</taxon>
        <taxon>Magnoliopsida</taxon>
        <taxon>Liliopsida</taxon>
        <taxon>Araceae</taxon>
        <taxon>Aroideae</taxon>
        <taxon>Colocasieae</taxon>
        <taxon>Colocasia</taxon>
    </lineage>
</organism>
<dbReference type="Proteomes" id="UP000652761">
    <property type="component" value="Unassembled WGS sequence"/>
</dbReference>
<comment type="caution">
    <text evidence="1">The sequence shown here is derived from an EMBL/GenBank/DDBJ whole genome shotgun (WGS) entry which is preliminary data.</text>
</comment>
<proteinExistence type="predicted"/>
<sequence length="93" mass="9875">MVDIPCEALARSREAESCRACYRVNGPKRRGSSNPNGVIPARGQASECEESSGGVVFASSSWAGDFYLDSLASNTADVFHVNASAMADAIQFR</sequence>
<name>A0A843T7L3_COLES</name>
<evidence type="ECO:0000313" key="1">
    <source>
        <dbReference type="EMBL" id="MQL68078.1"/>
    </source>
</evidence>
<reference evidence="1" key="1">
    <citation type="submission" date="2017-07" db="EMBL/GenBank/DDBJ databases">
        <title>Taro Niue Genome Assembly and Annotation.</title>
        <authorList>
            <person name="Atibalentja N."/>
            <person name="Keating K."/>
            <person name="Fields C.J."/>
        </authorList>
    </citation>
    <scope>NUCLEOTIDE SEQUENCE</scope>
    <source>
        <strain evidence="1">Niue_2</strain>
        <tissue evidence="1">Leaf</tissue>
    </source>
</reference>
<protein>
    <submittedName>
        <fullName evidence="1">Uncharacterized protein</fullName>
    </submittedName>
</protein>
<gene>
    <name evidence="1" type="ORF">Taro_000344</name>
</gene>
<keyword evidence="2" id="KW-1185">Reference proteome</keyword>